<dbReference type="PROSITE" id="PS51257">
    <property type="entry name" value="PROKAR_LIPOPROTEIN"/>
    <property type="match status" value="1"/>
</dbReference>
<reference evidence="2" key="1">
    <citation type="submission" date="2020-05" db="EMBL/GenBank/DDBJ databases">
        <authorList>
            <person name="Zhu T."/>
            <person name="Keshari N."/>
            <person name="Lu X."/>
        </authorList>
    </citation>
    <scope>NUCLEOTIDE SEQUENCE</scope>
    <source>
        <strain evidence="2">NK1-22</strain>
    </source>
</reference>
<keyword evidence="1" id="KW-0812">Transmembrane</keyword>
<name>A0AA97BLN5_9CYAN</name>
<keyword evidence="1" id="KW-0472">Membrane</keyword>
<organism evidence="2">
    <name type="scientific">Thermoleptolyngbya oregonensis NK1-22</name>
    <dbReference type="NCBI Taxonomy" id="2547457"/>
    <lineage>
        <taxon>Bacteria</taxon>
        <taxon>Bacillati</taxon>
        <taxon>Cyanobacteriota</taxon>
        <taxon>Cyanophyceae</taxon>
        <taxon>Oculatellales</taxon>
        <taxon>Oculatellaceae</taxon>
        <taxon>Thermoleptolyngbya</taxon>
    </lineage>
</organism>
<sequence>MRMFPNLMRSLLITAIFSFLLPVVLVGCLLVPLRLLQEIPSLEVMSQAGIAPVVEFLRVFGSGNPLHGLLVIASVSSLVGILFDSYTLYRHEKIG</sequence>
<dbReference type="KEGG" id="tog:HNI00_09470"/>
<accession>A0AA97BLN5</accession>
<dbReference type="AlphaFoldDB" id="A0AA97BLN5"/>
<keyword evidence="1" id="KW-1133">Transmembrane helix</keyword>
<evidence type="ECO:0000313" key="2">
    <source>
        <dbReference type="EMBL" id="WOB43362.1"/>
    </source>
</evidence>
<dbReference type="EMBL" id="CP053540">
    <property type="protein sequence ID" value="WOB43362.1"/>
    <property type="molecule type" value="Genomic_DNA"/>
</dbReference>
<proteinExistence type="predicted"/>
<gene>
    <name evidence="2" type="ORF">HNI00_09470</name>
</gene>
<protein>
    <submittedName>
        <fullName evidence="2">Uncharacterized protein</fullName>
    </submittedName>
</protein>
<feature type="transmembrane region" description="Helical" evidence="1">
    <location>
        <begin position="66"/>
        <end position="89"/>
    </location>
</feature>
<dbReference type="RefSeq" id="WP_316792754.1">
    <property type="nucleotide sequence ID" value="NZ_CP053540.1"/>
</dbReference>
<evidence type="ECO:0000256" key="1">
    <source>
        <dbReference type="SAM" id="Phobius"/>
    </source>
</evidence>